<gene>
    <name evidence="1" type="ORF">LCGC14_0686600</name>
</gene>
<dbReference type="AlphaFoldDB" id="A0A0F9TUM4"/>
<reference evidence="1" key="1">
    <citation type="journal article" date="2015" name="Nature">
        <title>Complex archaea that bridge the gap between prokaryotes and eukaryotes.</title>
        <authorList>
            <person name="Spang A."/>
            <person name="Saw J.H."/>
            <person name="Jorgensen S.L."/>
            <person name="Zaremba-Niedzwiedzka K."/>
            <person name="Martijn J."/>
            <person name="Lind A.E."/>
            <person name="van Eijk R."/>
            <person name="Schleper C."/>
            <person name="Guy L."/>
            <person name="Ettema T.J."/>
        </authorList>
    </citation>
    <scope>NUCLEOTIDE SEQUENCE</scope>
</reference>
<protein>
    <submittedName>
        <fullName evidence="1">Uncharacterized protein</fullName>
    </submittedName>
</protein>
<sequence>MPKHEYSTCDTALAAHLLTEGYHPSGSYTTDSVCFFTFYDDTESMNNAILAFCRLEAASCNAAQLIINFRKLILEVNRSVSWQDSRR</sequence>
<dbReference type="EMBL" id="LAZR01001412">
    <property type="protein sequence ID" value="KKN45078.1"/>
    <property type="molecule type" value="Genomic_DNA"/>
</dbReference>
<evidence type="ECO:0000313" key="1">
    <source>
        <dbReference type="EMBL" id="KKN45078.1"/>
    </source>
</evidence>
<organism evidence="1">
    <name type="scientific">marine sediment metagenome</name>
    <dbReference type="NCBI Taxonomy" id="412755"/>
    <lineage>
        <taxon>unclassified sequences</taxon>
        <taxon>metagenomes</taxon>
        <taxon>ecological metagenomes</taxon>
    </lineage>
</organism>
<accession>A0A0F9TUM4</accession>
<proteinExistence type="predicted"/>
<name>A0A0F9TUM4_9ZZZZ</name>
<comment type="caution">
    <text evidence="1">The sequence shown here is derived from an EMBL/GenBank/DDBJ whole genome shotgun (WGS) entry which is preliminary data.</text>
</comment>